<dbReference type="PANTHER" id="PTHR11830">
    <property type="entry name" value="40S RIBOSOMAL PROTEIN S3A"/>
    <property type="match status" value="1"/>
</dbReference>
<keyword evidence="4 5" id="KW-0687">Ribonucleoprotein</keyword>
<evidence type="ECO:0000256" key="2">
    <source>
        <dbReference type="ARBA" id="ARBA00022490"/>
    </source>
</evidence>
<accession>A0AAV9J060</accession>
<dbReference type="InterPro" id="IPR027500">
    <property type="entry name" value="Ribosomal_eS1_euk"/>
</dbReference>
<keyword evidence="3 5" id="KW-0689">Ribosomal protein</keyword>
<evidence type="ECO:0000256" key="7">
    <source>
        <dbReference type="SAM" id="MobiDB-lite"/>
    </source>
</evidence>
<protein>
    <recommendedName>
        <fullName evidence="5">Small ribosomal subunit protein eS1</fullName>
    </recommendedName>
</protein>
<evidence type="ECO:0000256" key="4">
    <source>
        <dbReference type="ARBA" id="ARBA00023274"/>
    </source>
</evidence>
<sequence length="272" mass="30457">MAQGKNKRLSKGKKGTKKRITDPLSRKEWYDVKAPSYFTVRQAGKTIVSKTAGTRIASEELKGRVFEVCLAELQKDEDLAYRKIRLRCEDVHGRNCLTQFYGFDLTRDKLCSMMRKWQSTIEAHVDVKTTDDYVLRLFCIGFTKRRPGQVARTSYCKGSQERAIRKKMVDIMTREAATCELKELVAKFIPEAIGKEIEKACQGIYPLQNVYIRKCKVLRTPKFDLTKLMEVHGDAPEDTGTSVGKAASGAAALNAEEEAAAAGMETAEVVGA</sequence>
<feature type="initiator methionine" description="Removed" evidence="5">
    <location>
        <position position="1"/>
    </location>
</feature>
<dbReference type="SMART" id="SM01397">
    <property type="entry name" value="Ribosomal_S3Ae"/>
    <property type="match status" value="1"/>
</dbReference>
<keyword evidence="9" id="KW-1185">Reference proteome</keyword>
<evidence type="ECO:0000256" key="5">
    <source>
        <dbReference type="HAMAP-Rule" id="MF_03122"/>
    </source>
</evidence>
<dbReference type="Proteomes" id="UP001301350">
    <property type="component" value="Unassembled WGS sequence"/>
</dbReference>
<dbReference type="GO" id="GO:0006412">
    <property type="term" value="P:translation"/>
    <property type="evidence" value="ECO:0007669"/>
    <property type="project" value="UniProtKB-UniRule"/>
</dbReference>
<feature type="region of interest" description="Disordered" evidence="7">
    <location>
        <begin position="1"/>
        <end position="22"/>
    </location>
</feature>
<gene>
    <name evidence="8" type="ORF">CDCA_CDCA14G3796</name>
</gene>
<dbReference type="Pfam" id="PF01015">
    <property type="entry name" value="Ribosomal_S3Ae"/>
    <property type="match status" value="1"/>
</dbReference>
<evidence type="ECO:0000313" key="9">
    <source>
        <dbReference type="Proteomes" id="UP001301350"/>
    </source>
</evidence>
<feature type="compositionally biased region" description="Basic residues" evidence="7">
    <location>
        <begin position="1"/>
        <end position="18"/>
    </location>
</feature>
<dbReference type="InterPro" id="IPR001593">
    <property type="entry name" value="Ribosomal_eS1"/>
</dbReference>
<evidence type="ECO:0000313" key="8">
    <source>
        <dbReference type="EMBL" id="KAK4537771.1"/>
    </source>
</evidence>
<dbReference type="EMBL" id="JANCYW010000014">
    <property type="protein sequence ID" value="KAK4537771.1"/>
    <property type="molecule type" value="Genomic_DNA"/>
</dbReference>
<comment type="similarity">
    <text evidence="5 6">Belongs to the eukaryotic ribosomal protein eS1 family.</text>
</comment>
<dbReference type="GO" id="GO:0022627">
    <property type="term" value="C:cytosolic small ribosomal subunit"/>
    <property type="evidence" value="ECO:0007669"/>
    <property type="project" value="UniProtKB-UniRule"/>
</dbReference>
<dbReference type="InterPro" id="IPR018281">
    <property type="entry name" value="Ribosomal_eS1_CS"/>
</dbReference>
<evidence type="ECO:0000256" key="6">
    <source>
        <dbReference type="RuleBase" id="RU000668"/>
    </source>
</evidence>
<reference evidence="8 9" key="1">
    <citation type="submission" date="2022-07" db="EMBL/GenBank/DDBJ databases">
        <title>Genome-wide signatures of adaptation to extreme environments.</title>
        <authorList>
            <person name="Cho C.H."/>
            <person name="Yoon H.S."/>
        </authorList>
    </citation>
    <scope>NUCLEOTIDE SEQUENCE [LARGE SCALE GENOMIC DNA]</scope>
    <source>
        <strain evidence="8 9">DBV 063 E5</strain>
    </source>
</reference>
<comment type="caution">
    <text evidence="8">The sequence shown here is derived from an EMBL/GenBank/DDBJ whole genome shotgun (WGS) entry which is preliminary data.</text>
</comment>
<dbReference type="HAMAP" id="MF_03122">
    <property type="entry name" value="Ribosomal_eS1_euk"/>
    <property type="match status" value="1"/>
</dbReference>
<proteinExistence type="inferred from homology"/>
<comment type="subcellular location">
    <subcellularLocation>
        <location evidence="1 5">Cytoplasm</location>
    </subcellularLocation>
</comment>
<dbReference type="AlphaFoldDB" id="A0AAV9J060"/>
<organism evidence="8 9">
    <name type="scientific">Cyanidium caldarium</name>
    <name type="common">Red alga</name>
    <dbReference type="NCBI Taxonomy" id="2771"/>
    <lineage>
        <taxon>Eukaryota</taxon>
        <taxon>Rhodophyta</taxon>
        <taxon>Bangiophyceae</taxon>
        <taxon>Cyanidiales</taxon>
        <taxon>Cyanidiaceae</taxon>
        <taxon>Cyanidium</taxon>
    </lineage>
</organism>
<name>A0AAV9J060_CYACA</name>
<dbReference type="PROSITE" id="PS01191">
    <property type="entry name" value="RIBOSOMAL_S3AE"/>
    <property type="match status" value="1"/>
</dbReference>
<keyword evidence="2 5" id="KW-0963">Cytoplasm</keyword>
<evidence type="ECO:0000256" key="3">
    <source>
        <dbReference type="ARBA" id="ARBA00022980"/>
    </source>
</evidence>
<evidence type="ECO:0000256" key="1">
    <source>
        <dbReference type="ARBA" id="ARBA00004496"/>
    </source>
</evidence>
<comment type="subunit">
    <text evidence="5">Component of the small ribosomal subunit. Mature ribosomes consist of a small (40S) and a large (60S) subunit. The 40S subunit contains about 33 different proteins and 1 molecule of RNA (18S). The 60S subunit contains about 49 different proteins and 3 molecules of RNA (25S, 5.8S and 5S).</text>
</comment>
<dbReference type="GO" id="GO:0003735">
    <property type="term" value="F:structural constituent of ribosome"/>
    <property type="evidence" value="ECO:0007669"/>
    <property type="project" value="UniProtKB-UniRule"/>
</dbReference>